<feature type="region of interest" description="Disordered" evidence="1">
    <location>
        <begin position="1"/>
        <end position="34"/>
    </location>
</feature>
<dbReference type="OrthoDB" id="2161379at2759"/>
<keyword evidence="3" id="KW-1185">Reference proteome</keyword>
<dbReference type="STRING" id="1805483.A0A177EF31"/>
<name>A0A177EF31_9MICR</name>
<dbReference type="EMBL" id="LTDL01000028">
    <property type="protein sequence ID" value="OAG30458.1"/>
    <property type="molecule type" value="Genomic_DNA"/>
</dbReference>
<dbReference type="AlphaFoldDB" id="A0A177EF31"/>
<comment type="caution">
    <text evidence="2">The sequence shown here is derived from an EMBL/GenBank/DDBJ whole genome shotgun (WGS) entry which is preliminary data.</text>
</comment>
<accession>A0A177EF31</accession>
<dbReference type="RefSeq" id="XP_067544715.1">
    <property type="nucleotide sequence ID" value="XM_067689418.1"/>
</dbReference>
<dbReference type="VEuPathDB" id="MicrosporidiaDB:NEDG_02000"/>
<dbReference type="Gene3D" id="2.130.10.10">
    <property type="entry name" value="YVTN repeat-like/Quinoprotein amine dehydrogenase"/>
    <property type="match status" value="1"/>
</dbReference>
<proteinExistence type="predicted"/>
<dbReference type="Proteomes" id="UP000185944">
    <property type="component" value="Unassembled WGS sequence"/>
</dbReference>
<protein>
    <submittedName>
        <fullName evidence="2">Uncharacterized protein</fullName>
    </submittedName>
</protein>
<organism evidence="2 3">
    <name type="scientific">Nematocida displodere</name>
    <dbReference type="NCBI Taxonomy" id="1805483"/>
    <lineage>
        <taxon>Eukaryota</taxon>
        <taxon>Fungi</taxon>
        <taxon>Fungi incertae sedis</taxon>
        <taxon>Microsporidia</taxon>
        <taxon>Nematocida</taxon>
    </lineage>
</organism>
<sequence>MARDKENRSTINSGTEKDRVRMVEENEYSTDEGEFEVSKRPVKMELQDDVYHIHEQIELEWPSQTVCISNKESNTIYIGSFPSSESKERGEILKLSVDLDEKTQKTTKTRTAKVSCPINRIRNTNNNVCSISDQTLSLFIPSSLKKIDELSIGGGYALSTWNDVIFYGNGGEVVKRDSSTKTASFSLSSPEVFSLAALSETVAVAATQTLTLTDFRANESRELFVSTCDINAVAYNGEHLLVCGDDVGLLTLVDLRGGGALEQITFHESPVSNAGFATRDIFATSSDCEVVIWDTTFTDEWEHHKYLSFVHQGQAFYKDFQFVHENTLITTSSDGLCVFSPKTELEE</sequence>
<dbReference type="GeneID" id="93648350"/>
<feature type="compositionally biased region" description="Basic and acidic residues" evidence="1">
    <location>
        <begin position="15"/>
        <end position="24"/>
    </location>
</feature>
<feature type="compositionally biased region" description="Acidic residues" evidence="1">
    <location>
        <begin position="25"/>
        <end position="34"/>
    </location>
</feature>
<dbReference type="InterPro" id="IPR036322">
    <property type="entry name" value="WD40_repeat_dom_sf"/>
</dbReference>
<evidence type="ECO:0000313" key="2">
    <source>
        <dbReference type="EMBL" id="OAG30458.1"/>
    </source>
</evidence>
<dbReference type="InterPro" id="IPR015943">
    <property type="entry name" value="WD40/YVTN_repeat-like_dom_sf"/>
</dbReference>
<evidence type="ECO:0000256" key="1">
    <source>
        <dbReference type="SAM" id="MobiDB-lite"/>
    </source>
</evidence>
<gene>
    <name evidence="2" type="ORF">NEDG_02000</name>
</gene>
<evidence type="ECO:0000313" key="3">
    <source>
        <dbReference type="Proteomes" id="UP000185944"/>
    </source>
</evidence>
<reference evidence="2 3" key="1">
    <citation type="submission" date="2016-02" db="EMBL/GenBank/DDBJ databases">
        <title>Discovery of a natural microsporidian pathogen with a broad tissue tropism in Caenorhabditis elegans.</title>
        <authorList>
            <person name="Luallen R.J."/>
            <person name="Reinke A.W."/>
            <person name="Tong L."/>
            <person name="Botts M.R."/>
            <person name="Felix M.-A."/>
            <person name="Troemel E.R."/>
        </authorList>
    </citation>
    <scope>NUCLEOTIDE SEQUENCE [LARGE SCALE GENOMIC DNA]</scope>
    <source>
        <strain evidence="2 3">JUm2807</strain>
    </source>
</reference>
<dbReference type="SUPFAM" id="SSF50978">
    <property type="entry name" value="WD40 repeat-like"/>
    <property type="match status" value="1"/>
</dbReference>